<feature type="transmembrane region" description="Helical" evidence="9">
    <location>
        <begin position="625"/>
        <end position="651"/>
    </location>
</feature>
<dbReference type="Pfam" id="PF01061">
    <property type="entry name" value="ABC2_membrane"/>
    <property type="match status" value="2"/>
</dbReference>
<evidence type="ECO:0000256" key="2">
    <source>
        <dbReference type="ARBA" id="ARBA00022448"/>
    </source>
</evidence>
<reference evidence="11" key="1">
    <citation type="submission" date="2021-02" db="EMBL/GenBank/DDBJ databases">
        <title>Psilocybe cubensis genome.</title>
        <authorList>
            <person name="Mckernan K.J."/>
            <person name="Crawford S."/>
            <person name="Trippe A."/>
            <person name="Kane L.T."/>
            <person name="Mclaughlin S."/>
        </authorList>
    </citation>
    <scope>NUCLEOTIDE SEQUENCE [LARGE SCALE GENOMIC DNA]</scope>
    <source>
        <strain evidence="11">MGC-MH-2018</strain>
    </source>
</reference>
<dbReference type="Pfam" id="PF14510">
    <property type="entry name" value="ABC_trans_N"/>
    <property type="match status" value="1"/>
</dbReference>
<feature type="transmembrane region" description="Helical" evidence="9">
    <location>
        <begin position="1362"/>
        <end position="1382"/>
    </location>
</feature>
<evidence type="ECO:0000313" key="11">
    <source>
        <dbReference type="EMBL" id="KAG5165580.1"/>
    </source>
</evidence>
<keyword evidence="6 9" id="KW-1133">Transmembrane helix</keyword>
<feature type="transmembrane region" description="Helical" evidence="9">
    <location>
        <begin position="1252"/>
        <end position="1270"/>
    </location>
</feature>
<accession>A0A8H7XPU8</accession>
<dbReference type="InterPro" id="IPR010929">
    <property type="entry name" value="PDR_CDR_ABC"/>
</dbReference>
<feature type="compositionally biased region" description="Basic and acidic residues" evidence="8">
    <location>
        <begin position="108"/>
        <end position="128"/>
    </location>
</feature>
<evidence type="ECO:0000259" key="10">
    <source>
        <dbReference type="PROSITE" id="PS50893"/>
    </source>
</evidence>
<feature type="domain" description="ABC transporter" evidence="10">
    <location>
        <begin position="175"/>
        <end position="429"/>
    </location>
</feature>
<dbReference type="InterPro" id="IPR003439">
    <property type="entry name" value="ABC_transporter-like_ATP-bd"/>
</dbReference>
<feature type="region of interest" description="Disordered" evidence="8">
    <location>
        <begin position="1"/>
        <end position="66"/>
    </location>
</feature>
<dbReference type="InterPro" id="IPR027417">
    <property type="entry name" value="P-loop_NTPase"/>
</dbReference>
<comment type="caution">
    <text evidence="11">The sequence shown here is derived from an EMBL/GenBank/DDBJ whole genome shotgun (WGS) entry which is preliminary data.</text>
</comment>
<feature type="domain" description="ABC transporter" evidence="10">
    <location>
        <begin position="889"/>
        <end position="1126"/>
    </location>
</feature>
<feature type="transmembrane region" description="Helical" evidence="9">
    <location>
        <begin position="1291"/>
        <end position="1320"/>
    </location>
</feature>
<organism evidence="11">
    <name type="scientific">Psilocybe cubensis</name>
    <name type="common">Psychedelic mushroom</name>
    <name type="synonym">Stropharia cubensis</name>
    <dbReference type="NCBI Taxonomy" id="181762"/>
    <lineage>
        <taxon>Eukaryota</taxon>
        <taxon>Fungi</taxon>
        <taxon>Dikarya</taxon>
        <taxon>Basidiomycota</taxon>
        <taxon>Agaricomycotina</taxon>
        <taxon>Agaricomycetes</taxon>
        <taxon>Agaricomycetidae</taxon>
        <taxon>Agaricales</taxon>
        <taxon>Agaricineae</taxon>
        <taxon>Strophariaceae</taxon>
        <taxon>Psilocybe</taxon>
    </lineage>
</organism>
<dbReference type="Gene3D" id="3.40.50.300">
    <property type="entry name" value="P-loop containing nucleotide triphosphate hydrolases"/>
    <property type="match status" value="2"/>
</dbReference>
<feature type="transmembrane region" description="Helical" evidence="9">
    <location>
        <begin position="1332"/>
        <end position="1350"/>
    </location>
</feature>
<dbReference type="InterPro" id="IPR029481">
    <property type="entry name" value="ABC_trans_N"/>
</dbReference>
<evidence type="ECO:0000256" key="4">
    <source>
        <dbReference type="ARBA" id="ARBA00022741"/>
    </source>
</evidence>
<dbReference type="GO" id="GO:0016020">
    <property type="term" value="C:membrane"/>
    <property type="evidence" value="ECO:0007669"/>
    <property type="project" value="UniProtKB-SubCell"/>
</dbReference>
<gene>
    <name evidence="11" type="ORF">JR316_009160</name>
</gene>
<feature type="transmembrane region" description="Helical" evidence="9">
    <location>
        <begin position="1223"/>
        <end position="1240"/>
    </location>
</feature>
<feature type="transmembrane region" description="Helical" evidence="9">
    <location>
        <begin position="1482"/>
        <end position="1503"/>
    </location>
</feature>
<feature type="transmembrane region" description="Helical" evidence="9">
    <location>
        <begin position="796"/>
        <end position="816"/>
    </location>
</feature>
<feature type="compositionally biased region" description="Polar residues" evidence="8">
    <location>
        <begin position="94"/>
        <end position="103"/>
    </location>
</feature>
<dbReference type="InterPro" id="IPR003593">
    <property type="entry name" value="AAA+_ATPase"/>
</dbReference>
<feature type="region of interest" description="Disordered" evidence="8">
    <location>
        <begin position="847"/>
        <end position="877"/>
    </location>
</feature>
<evidence type="ECO:0000256" key="9">
    <source>
        <dbReference type="SAM" id="Phobius"/>
    </source>
</evidence>
<feature type="transmembrane region" description="Helical" evidence="9">
    <location>
        <begin position="583"/>
        <end position="604"/>
    </location>
</feature>
<sequence length="1530" mass="170398">MATNSNSNITSTSSPEIKQESISFTKPLIHPTPSPAGEKHERDFQSLSFQAPPAVENKSRPGVLRNPHSHVSFDYFDPQGVLQLSRTLSQTSSFRAASRTSDVSPDGRVGEREKAGASEEGRFDFEKHTSYQIPSLPRQDESDIKSRTLGVSFDNLRVVGMGSSASIQPTLGGLLNPVNIVKGILSARHPALRDIIAGFHGVVRPGEMLLVLGRPGSGCSTFLKVLANQRKEYHSVEGEMHYDSLTPQQVAKTYRGDVQYCPEDDLHFATLTVAQTIHFAASTRAPQSRIANQTRTNYIHEFMDVLSTLFGLKHVQNTQVGDASIRGISGGEKKRVSISETLATRSLITSWDNSTRGLDSSTALEFARALRIATDLSKDSTIVSIYQAGESLFEIFDKVCLIYEGKMVYYGPANLARQYFINMGYVPADRQTTPDFLVSVTDPLGRTAVTKDNDTRPSEYKGRPVPQTAADFEECYRNSDIWNINRKDIEDYKRDNVSKQEKVDAFKESAKAEHAQHTRHKSPYTISIPMQARIVMVRRMQIMKGNYTAQALSTTSFVLQAVIVGTTFVKIPDATSAYFSRGGVLFFAVFIPALFSMSEIPALFAQRPIILRHKKAAMYHPMVEALAMTLVDVPFTLITIIIYTVIIYFVVKLQQTASQFFIFFVFVMVVALAMKAFFRGLASAFPKEAPAQAVAGVLLLALSLYTGYQIPRPSMIGALRWISYINPIFYAFEGIIVNEFHTLDGICSTLVPSGPGYEGISLNNQVCTVVGSQPGEERVDGARYLDLSFGYSYRHLWRNFGIVIAFGIFFLLWYLFFSEFNTGHGGDSSVLLFKGGSNAQVLKEAQAEVAGDEEKGQAGSTPVGSETSSEDAEKSKVAMHDQPKMINTFSWQHINYSVVVSGESRQLLDDVSGYVAPGKLTALMGESGAGKTTLLNVLAEREDAGIVTGERLFNGQRLPSDFQAQTGYCQQTDTHVPTTTVREALRFSARLRQPFSVPTSEKDAYAEKCLHMCGLEAFADAMVGTLGVEQKKRTTIGVELAAKPQLLLFLDEPTSGLDSQSAWAIMSFLRSLADNGQAILCTLPSAELFSVFDRLLLLRKGGQTVYFGDVGKNSQNIINYFEKGGARKCGPGENPAEYMLDVIGAGATAVSDRDWHDVWLHSAESEVAKKDIENIHEEGRKHPPVDETLKTQFASPWFYQTRMLLLRQHLAYWRDPTYLMSKLSLNIIGGLFIGFTFFKAKDSIQGSQNKLFAIFMGTILSAPLGQQLHVPHIKMRNIYEIRERASRMYHWSALTTSQIALELPWNILGATLFFFCWYWTVGFESSRGGFTYLMYGVCFPIYYTTAALAIASMSPTAEIAGLMYSFMFAFIFTFDGVVQPFGQLGWWKWMYHVSPYTYLIEAILGQAVGGQLINCSEKEFLTLQPPSGQTCGQFMAQYLSNRGGYLTNSDASSGCQFCPSRTTDEWMGPTFNIYYRHHWRDFGIFCAYIIFNLFLVYLLTYLVRIRTHRHLAAVSKYVKKAADKTKKTKD</sequence>
<keyword evidence="7 9" id="KW-0472">Membrane</keyword>
<dbReference type="FunFam" id="3.40.50.300:FF:000054">
    <property type="entry name" value="ABC multidrug transporter atrF"/>
    <property type="match status" value="1"/>
</dbReference>
<evidence type="ECO:0000256" key="6">
    <source>
        <dbReference type="ARBA" id="ARBA00022989"/>
    </source>
</evidence>
<dbReference type="GO" id="GO:0016887">
    <property type="term" value="F:ATP hydrolysis activity"/>
    <property type="evidence" value="ECO:0007669"/>
    <property type="project" value="InterPro"/>
</dbReference>
<dbReference type="PROSITE" id="PS00211">
    <property type="entry name" value="ABC_TRANSPORTER_1"/>
    <property type="match status" value="1"/>
</dbReference>
<keyword evidence="5" id="KW-0067">ATP-binding</keyword>
<dbReference type="GO" id="GO:0005524">
    <property type="term" value="F:ATP binding"/>
    <property type="evidence" value="ECO:0007669"/>
    <property type="project" value="UniProtKB-KW"/>
</dbReference>
<dbReference type="PANTHER" id="PTHR19241">
    <property type="entry name" value="ATP-BINDING CASSETTE TRANSPORTER"/>
    <property type="match status" value="1"/>
</dbReference>
<dbReference type="SUPFAM" id="SSF52540">
    <property type="entry name" value="P-loop containing nucleoside triphosphate hydrolases"/>
    <property type="match status" value="2"/>
</dbReference>
<feature type="transmembrane region" description="Helical" evidence="9">
    <location>
        <begin position="690"/>
        <end position="708"/>
    </location>
</feature>
<evidence type="ECO:0000256" key="5">
    <source>
        <dbReference type="ARBA" id="ARBA00022840"/>
    </source>
</evidence>
<dbReference type="Pfam" id="PF00005">
    <property type="entry name" value="ABC_tran"/>
    <property type="match status" value="2"/>
</dbReference>
<evidence type="ECO:0000256" key="3">
    <source>
        <dbReference type="ARBA" id="ARBA00022692"/>
    </source>
</evidence>
<evidence type="ECO:0000256" key="7">
    <source>
        <dbReference type="ARBA" id="ARBA00023136"/>
    </source>
</evidence>
<feature type="compositionally biased region" description="Polar residues" evidence="8">
    <location>
        <begin position="858"/>
        <end position="867"/>
    </location>
</feature>
<keyword evidence="2" id="KW-0813">Transport</keyword>
<keyword evidence="3 9" id="KW-0812">Transmembrane</keyword>
<feature type="region of interest" description="Disordered" evidence="8">
    <location>
        <begin position="89"/>
        <end position="128"/>
    </location>
</feature>
<dbReference type="InterPro" id="IPR017871">
    <property type="entry name" value="ABC_transporter-like_CS"/>
</dbReference>
<evidence type="ECO:0000256" key="1">
    <source>
        <dbReference type="ARBA" id="ARBA00004141"/>
    </source>
</evidence>
<dbReference type="PROSITE" id="PS50893">
    <property type="entry name" value="ABC_TRANSPORTER_2"/>
    <property type="match status" value="2"/>
</dbReference>
<feature type="transmembrane region" description="Helical" evidence="9">
    <location>
        <begin position="547"/>
        <end position="571"/>
    </location>
</feature>
<feature type="compositionally biased region" description="Low complexity" evidence="8">
    <location>
        <begin position="1"/>
        <end position="14"/>
    </location>
</feature>
<dbReference type="OrthoDB" id="245989at2759"/>
<feature type="transmembrane region" description="Helical" evidence="9">
    <location>
        <begin position="657"/>
        <end position="678"/>
    </location>
</feature>
<dbReference type="InterPro" id="IPR034003">
    <property type="entry name" value="ABCG_PDR_2"/>
</dbReference>
<dbReference type="EMBL" id="JAFIQS010000009">
    <property type="protein sequence ID" value="KAG5165580.1"/>
    <property type="molecule type" value="Genomic_DNA"/>
</dbReference>
<dbReference type="CDD" id="cd03233">
    <property type="entry name" value="ABCG_PDR_domain1"/>
    <property type="match status" value="1"/>
</dbReference>
<dbReference type="InterPro" id="IPR034001">
    <property type="entry name" value="ABCG_PDR_1"/>
</dbReference>
<protein>
    <recommendedName>
        <fullName evidence="10">ABC transporter domain-containing protein</fullName>
    </recommendedName>
</protein>
<name>A0A8H7XPU8_PSICU</name>
<dbReference type="InterPro" id="IPR013525">
    <property type="entry name" value="ABC2_TM"/>
</dbReference>
<dbReference type="SMART" id="SM00382">
    <property type="entry name" value="AAA"/>
    <property type="match status" value="2"/>
</dbReference>
<dbReference type="CDD" id="cd03232">
    <property type="entry name" value="ABCG_PDR_domain2"/>
    <property type="match status" value="1"/>
</dbReference>
<proteinExistence type="predicted"/>
<evidence type="ECO:0000256" key="8">
    <source>
        <dbReference type="SAM" id="MobiDB-lite"/>
    </source>
</evidence>
<keyword evidence="4" id="KW-0547">Nucleotide-binding</keyword>
<comment type="subcellular location">
    <subcellularLocation>
        <location evidence="1">Membrane</location>
        <topology evidence="1">Multi-pass membrane protein</topology>
    </subcellularLocation>
</comment>
<dbReference type="Pfam" id="PF06422">
    <property type="entry name" value="PDR_CDR"/>
    <property type="match status" value="2"/>
</dbReference>
<dbReference type="GO" id="GO:0140359">
    <property type="term" value="F:ABC-type transporter activity"/>
    <property type="evidence" value="ECO:0007669"/>
    <property type="project" value="InterPro"/>
</dbReference>